<protein>
    <submittedName>
        <fullName evidence="1">Uncharacterized protein</fullName>
    </submittedName>
</protein>
<sequence length="120" mass="13474">MRAKEAITCAFSRRIGASADKPANFCSNNAKNSKKSIEYKNHLCILDHNKRAAQKRGELNTDFNFGGIIRSCAERLRASAIGLSPFGRHWLNERIVVAGCMPPANWQDEQCRPCFNFPMS</sequence>
<comment type="caution">
    <text evidence="1">The sequence shown here is derived from an EMBL/GenBank/DDBJ whole genome shotgun (WGS) entry which is preliminary data.</text>
</comment>
<evidence type="ECO:0000313" key="1">
    <source>
        <dbReference type="EMBL" id="NVP57377.1"/>
    </source>
</evidence>
<accession>A0ABX2QKE5</accession>
<name>A0ABX2QKE5_9HYPH</name>
<proteinExistence type="predicted"/>
<reference evidence="1 2" key="1">
    <citation type="submission" date="2020-06" db="EMBL/GenBank/DDBJ databases">
        <title>Rhizobium sp.nov. isolated from the tomato plant.</title>
        <authorList>
            <person name="Thin K.K."/>
            <person name="Zhang X."/>
            <person name="He S."/>
        </authorList>
    </citation>
    <scope>NUCLEOTIDE SEQUENCE [LARGE SCALE GENOMIC DNA]</scope>
    <source>
        <strain evidence="1 2">DBTS2</strain>
    </source>
</reference>
<gene>
    <name evidence="1" type="ORF">HV823_19130</name>
</gene>
<keyword evidence="2" id="KW-1185">Reference proteome</keyword>
<dbReference type="RefSeq" id="WP_176951347.1">
    <property type="nucleotide sequence ID" value="NZ_JABXYK010000013.1"/>
</dbReference>
<organism evidence="1 2">
    <name type="scientific">Mycoplana rhizolycopersici</name>
    <dbReference type="NCBI Taxonomy" id="2746702"/>
    <lineage>
        <taxon>Bacteria</taxon>
        <taxon>Pseudomonadati</taxon>
        <taxon>Pseudomonadota</taxon>
        <taxon>Alphaproteobacteria</taxon>
        <taxon>Hyphomicrobiales</taxon>
        <taxon>Rhizobiaceae</taxon>
        <taxon>Mycoplana</taxon>
    </lineage>
</organism>
<dbReference type="EMBL" id="JABXYK010000013">
    <property type="protein sequence ID" value="NVP57377.1"/>
    <property type="molecule type" value="Genomic_DNA"/>
</dbReference>
<evidence type="ECO:0000313" key="2">
    <source>
        <dbReference type="Proteomes" id="UP000659172"/>
    </source>
</evidence>
<dbReference type="Proteomes" id="UP000659172">
    <property type="component" value="Unassembled WGS sequence"/>
</dbReference>